<dbReference type="EMBL" id="LQOW01000024">
    <property type="protein sequence ID" value="ORV59730.1"/>
    <property type="molecule type" value="Genomic_DNA"/>
</dbReference>
<feature type="domain" description="FAD-binding" evidence="2">
    <location>
        <begin position="5"/>
        <end position="310"/>
    </location>
</feature>
<dbReference type="GO" id="GO:0071949">
    <property type="term" value="F:FAD binding"/>
    <property type="evidence" value="ECO:0007669"/>
    <property type="project" value="InterPro"/>
</dbReference>
<dbReference type="PRINTS" id="PR00420">
    <property type="entry name" value="RNGMNOXGNASE"/>
</dbReference>
<gene>
    <name evidence="3" type="ORF">AWC06_16600</name>
</gene>
<dbReference type="AlphaFoldDB" id="A0A1X1USA6"/>
<accession>A0A1X1USA6</accession>
<dbReference type="InterPro" id="IPR050407">
    <property type="entry name" value="Geranylgeranyl_reductase"/>
</dbReference>
<dbReference type="InterPro" id="IPR002938">
    <property type="entry name" value="FAD-bd"/>
</dbReference>
<dbReference type="OrthoDB" id="103324at2"/>
<sequence>MADRFDVAIVGARCAGSPLATMLARQGLSVCLLDRAHFPSETPSTHMIQPCGVQMLDRLGVLDGILAAGAAPLDRLTLVNDDVRIDATVDATAQHPALCIRRVTLDALLVDAAGAAGAEVRTGSRVTQLITDDGRVTGVQTSSGPVHAGLVVGADGRHSTVASCLGTREYHVTSPGKLYAWAYFEGVGNRNGHARLGRQGAVGFLSGPTDGDLYMAAVGIDMADQARFHADRDTHFAAAIRMWPELADLLAGARRVGPIRVVANWHGYFRQSAGPGWVLVGDAGHFKDPALGQGIADALRQTEKLATAIVDGLGNSNLDTSMQRWWRWRDRDAYEMYWYARNAGAPGVTSALITQTLRDIAADPDATRMFLQILNHDVRPSQLFTPARLARAAARVFRHEPGRIVATVKEIVSAGRQNARQGRQRRLRPPGMTDVAWQA</sequence>
<dbReference type="RefSeq" id="WP_085197716.1">
    <property type="nucleotide sequence ID" value="NZ_JACKVI010000014.1"/>
</dbReference>
<dbReference type="Gene3D" id="3.50.50.60">
    <property type="entry name" value="FAD/NAD(P)-binding domain"/>
    <property type="match status" value="1"/>
</dbReference>
<dbReference type="Proteomes" id="UP000194000">
    <property type="component" value="Unassembled WGS sequence"/>
</dbReference>
<organism evidence="3 4">
    <name type="scientific">Mycobacterium fragae</name>
    <dbReference type="NCBI Taxonomy" id="1260918"/>
    <lineage>
        <taxon>Bacteria</taxon>
        <taxon>Bacillati</taxon>
        <taxon>Actinomycetota</taxon>
        <taxon>Actinomycetes</taxon>
        <taxon>Mycobacteriales</taxon>
        <taxon>Mycobacteriaceae</taxon>
        <taxon>Mycobacterium</taxon>
    </lineage>
</organism>
<dbReference type="STRING" id="1260918.AWC06_16600"/>
<reference evidence="3 4" key="1">
    <citation type="submission" date="2016-01" db="EMBL/GenBank/DDBJ databases">
        <title>The new phylogeny of the genus Mycobacterium.</title>
        <authorList>
            <person name="Tarcisio F."/>
            <person name="Conor M."/>
            <person name="Antonella G."/>
            <person name="Elisabetta G."/>
            <person name="Giulia F.S."/>
            <person name="Sara T."/>
            <person name="Anna F."/>
            <person name="Clotilde B."/>
            <person name="Roberto B."/>
            <person name="Veronica D.S."/>
            <person name="Fabio R."/>
            <person name="Monica P."/>
            <person name="Olivier J."/>
            <person name="Enrico T."/>
            <person name="Nicola S."/>
        </authorList>
    </citation>
    <scope>NUCLEOTIDE SEQUENCE [LARGE SCALE GENOMIC DNA]</scope>
    <source>
        <strain evidence="3 4">DSM 45731</strain>
    </source>
</reference>
<proteinExistence type="predicted"/>
<evidence type="ECO:0000256" key="1">
    <source>
        <dbReference type="SAM" id="MobiDB-lite"/>
    </source>
</evidence>
<dbReference type="PANTHER" id="PTHR42685">
    <property type="entry name" value="GERANYLGERANYL DIPHOSPHATE REDUCTASE"/>
    <property type="match status" value="1"/>
</dbReference>
<evidence type="ECO:0000313" key="4">
    <source>
        <dbReference type="Proteomes" id="UP000194000"/>
    </source>
</evidence>
<dbReference type="Pfam" id="PF01494">
    <property type="entry name" value="FAD_binding_3"/>
    <property type="match status" value="1"/>
</dbReference>
<dbReference type="SUPFAM" id="SSF51905">
    <property type="entry name" value="FAD/NAD(P)-binding domain"/>
    <property type="match status" value="1"/>
</dbReference>
<protein>
    <recommendedName>
        <fullName evidence="2">FAD-binding domain-containing protein</fullName>
    </recommendedName>
</protein>
<name>A0A1X1USA6_9MYCO</name>
<comment type="caution">
    <text evidence="3">The sequence shown here is derived from an EMBL/GenBank/DDBJ whole genome shotgun (WGS) entry which is preliminary data.</text>
</comment>
<evidence type="ECO:0000259" key="2">
    <source>
        <dbReference type="Pfam" id="PF01494"/>
    </source>
</evidence>
<dbReference type="InterPro" id="IPR036188">
    <property type="entry name" value="FAD/NAD-bd_sf"/>
</dbReference>
<evidence type="ECO:0000313" key="3">
    <source>
        <dbReference type="EMBL" id="ORV59730.1"/>
    </source>
</evidence>
<dbReference type="PANTHER" id="PTHR42685:SF22">
    <property type="entry name" value="CONDITIONED MEDIUM FACTOR RECEPTOR 1"/>
    <property type="match status" value="1"/>
</dbReference>
<feature type="region of interest" description="Disordered" evidence="1">
    <location>
        <begin position="419"/>
        <end position="439"/>
    </location>
</feature>
<keyword evidence="4" id="KW-1185">Reference proteome</keyword>